<protein>
    <submittedName>
        <fullName evidence="2">Uncharacterized protein</fullName>
    </submittedName>
</protein>
<sequence length="259" mass="27159">MSGRGVFVRQGGAYELGASLVASAQSVEVPSCFRKAQPAVGPASHSVSIVIVLPVILPKAHRTDLEVAALTERQEAAAGTWVRAILRLTLDIDQRSDHPGMLPDIAAAREPISTSCPASGAISLGSLGFLGAVAALTCGGAVLKPGAHLGASPRCSPWFPAGSGTPMARTPQAGSWRRAVGRQCPSARLSRSKPRCHRALLSQELPEAEPQSGDTDEGGTPCPKRGIRGCPHHPESGRAQHCDDERTEHDDRCPEAPKR</sequence>
<evidence type="ECO:0000256" key="1">
    <source>
        <dbReference type="SAM" id="MobiDB-lite"/>
    </source>
</evidence>
<dbReference type="AlphaFoldDB" id="A0AAW8FI39"/>
<evidence type="ECO:0000313" key="3">
    <source>
        <dbReference type="Proteomes" id="UP001234216"/>
    </source>
</evidence>
<feature type="compositionally biased region" description="Basic and acidic residues" evidence="1">
    <location>
        <begin position="232"/>
        <end position="259"/>
    </location>
</feature>
<organism evidence="2 3">
    <name type="scientific">Streptomyces canus</name>
    <dbReference type="NCBI Taxonomy" id="58343"/>
    <lineage>
        <taxon>Bacteria</taxon>
        <taxon>Bacillati</taxon>
        <taxon>Actinomycetota</taxon>
        <taxon>Actinomycetes</taxon>
        <taxon>Kitasatosporales</taxon>
        <taxon>Streptomycetaceae</taxon>
        <taxon>Streptomyces</taxon>
        <taxon>Streptomyces aurantiacus group</taxon>
    </lineage>
</organism>
<comment type="caution">
    <text evidence="2">The sequence shown here is derived from an EMBL/GenBank/DDBJ whole genome shotgun (WGS) entry which is preliminary data.</text>
</comment>
<dbReference type="Proteomes" id="UP001234216">
    <property type="component" value="Unassembled WGS sequence"/>
</dbReference>
<reference evidence="2" key="1">
    <citation type="submission" date="2023-07" db="EMBL/GenBank/DDBJ databases">
        <title>Comparative genomics of wheat-associated soil bacteria to identify genetic determinants of phenazine resistance.</title>
        <authorList>
            <person name="Mouncey N."/>
        </authorList>
    </citation>
    <scope>NUCLEOTIDE SEQUENCE</scope>
    <source>
        <strain evidence="2">V4I22</strain>
    </source>
</reference>
<accession>A0AAW8FI39</accession>
<dbReference type="EMBL" id="JAUSZV010000005">
    <property type="protein sequence ID" value="MDQ0908810.1"/>
    <property type="molecule type" value="Genomic_DNA"/>
</dbReference>
<gene>
    <name evidence="2" type="ORF">QFZ22_004795</name>
</gene>
<proteinExistence type="predicted"/>
<evidence type="ECO:0000313" key="2">
    <source>
        <dbReference type="EMBL" id="MDQ0908810.1"/>
    </source>
</evidence>
<feature type="region of interest" description="Disordered" evidence="1">
    <location>
        <begin position="162"/>
        <end position="259"/>
    </location>
</feature>
<name>A0AAW8FI39_9ACTN</name>